<dbReference type="InterPro" id="IPR003593">
    <property type="entry name" value="AAA+_ATPase"/>
</dbReference>
<dbReference type="Pfam" id="PF13635">
    <property type="entry name" value="DUF4143"/>
    <property type="match status" value="1"/>
</dbReference>
<dbReference type="Proteomes" id="UP000093100">
    <property type="component" value="Unassembled WGS sequence"/>
</dbReference>
<accession>A0AAX0H9H2</accession>
<sequence>MQNIIINQNKHWDEPYKNLYDRQVMPKLINSLKLRHIMVLQGIRRSGKSTVFKLLINHLSQSVDSKEILYINLDDPFFSTKSRDARVINDIVSLSQRLTNKRVKYLFLDEISAVSDWEKYVKSAYDSELFDKIFITGSNSALLNTQYATLLSGRYLSTQIYPLSFKEILKINSINDYFELIKEKNYVLNLVQDMAKFGSFVEVYESDSEFKRDIISSYYDAILLKDCVANNQIRDIAGFRELGFYSLTNFGALYSYNSLSNAVKLNPKSVQEYIGYLQECYLFDELKMFSYSLKEQMNNKKKLYLCDNGFLSLAFSFSDNKGRALENLVFCELKKLSFELFFYKNNDSECDFIARKNGKSIALQVCYELNEKNIKREIAGLNKLPFGVNEKYLITFDDRWETELSEFNLRDLGLNLDHHKHPDLQSGDENSETIERTDEMIERTGEKKLKIMPFYEFFSQFNETVDLA</sequence>
<name>A0AAX0H9H2_CAMFE</name>
<dbReference type="SMART" id="SM00382">
    <property type="entry name" value="AAA"/>
    <property type="match status" value="1"/>
</dbReference>
<dbReference type="PANTHER" id="PTHR33295">
    <property type="entry name" value="ATPASE"/>
    <property type="match status" value="1"/>
</dbReference>
<organism evidence="2 3">
    <name type="scientific">Campylobacter fetus subsp. testudinum</name>
    <dbReference type="NCBI Taxonomy" id="1507806"/>
    <lineage>
        <taxon>Bacteria</taxon>
        <taxon>Pseudomonadati</taxon>
        <taxon>Campylobacterota</taxon>
        <taxon>Epsilonproteobacteria</taxon>
        <taxon>Campylobacterales</taxon>
        <taxon>Campylobacteraceae</taxon>
        <taxon>Campylobacter</taxon>
    </lineage>
</organism>
<dbReference type="InterPro" id="IPR025420">
    <property type="entry name" value="DUF4143"/>
</dbReference>
<dbReference type="EMBL" id="LFLK01000025">
    <property type="protein sequence ID" value="OCR89966.1"/>
    <property type="molecule type" value="Genomic_DNA"/>
</dbReference>
<dbReference type="Pfam" id="PF13173">
    <property type="entry name" value="AAA_14"/>
    <property type="match status" value="1"/>
</dbReference>
<dbReference type="PANTHER" id="PTHR33295:SF8">
    <property type="entry name" value="AAA+ ATPASE DOMAIN-CONTAINING PROTEIN"/>
    <property type="match status" value="1"/>
</dbReference>
<gene>
    <name evidence="2" type="ORF">CFT12S02225_09105</name>
</gene>
<dbReference type="InterPro" id="IPR041682">
    <property type="entry name" value="AAA_14"/>
</dbReference>
<evidence type="ECO:0000259" key="1">
    <source>
        <dbReference type="SMART" id="SM00382"/>
    </source>
</evidence>
<reference evidence="2 3" key="1">
    <citation type="journal article" date="2016" name="Genome Biol. Evol.">
        <title>Comparative Genomics of Campylobacter fetus from Reptiles and Mammals Reveals Divergent Evolution in Host-Associated Lineages.</title>
        <authorList>
            <person name="Gilbert M.J."/>
            <person name="Miller W.G."/>
            <person name="Yee E."/>
            <person name="Zomer A.L."/>
            <person name="van der Graaf-van Bloois L."/>
            <person name="Fitzgerald C."/>
            <person name="Forbes K.J."/>
            <person name="Meric G."/>
            <person name="Sheppard S.K."/>
            <person name="Wagenaar J.A."/>
            <person name="Duim B."/>
        </authorList>
    </citation>
    <scope>NUCLEOTIDE SEQUENCE [LARGE SCALE GENOMIC DNA]</scope>
    <source>
        <strain evidence="2 3">12S02225-3</strain>
    </source>
</reference>
<dbReference type="SUPFAM" id="SSF52540">
    <property type="entry name" value="P-loop containing nucleoside triphosphate hydrolases"/>
    <property type="match status" value="1"/>
</dbReference>
<dbReference type="AlphaFoldDB" id="A0AAX0H9H2"/>
<dbReference type="InterPro" id="IPR027417">
    <property type="entry name" value="P-loop_NTPase"/>
</dbReference>
<evidence type="ECO:0000313" key="3">
    <source>
        <dbReference type="Proteomes" id="UP000093100"/>
    </source>
</evidence>
<comment type="caution">
    <text evidence="2">The sequence shown here is derived from an EMBL/GenBank/DDBJ whole genome shotgun (WGS) entry which is preliminary data.</text>
</comment>
<proteinExistence type="predicted"/>
<dbReference type="RefSeq" id="WP_065841209.1">
    <property type="nucleotide sequence ID" value="NZ_CP027287.1"/>
</dbReference>
<feature type="domain" description="AAA+ ATPase" evidence="1">
    <location>
        <begin position="34"/>
        <end position="166"/>
    </location>
</feature>
<evidence type="ECO:0000313" key="2">
    <source>
        <dbReference type="EMBL" id="OCR89966.1"/>
    </source>
</evidence>
<protein>
    <submittedName>
        <fullName evidence="2">ATPase AAA</fullName>
    </submittedName>
</protein>